<feature type="transmembrane region" description="Helical" evidence="1">
    <location>
        <begin position="247"/>
        <end position="267"/>
    </location>
</feature>
<dbReference type="Proteomes" id="UP000199707">
    <property type="component" value="Unassembled WGS sequence"/>
</dbReference>
<dbReference type="AlphaFoldDB" id="A0A1G4V904"/>
<dbReference type="Pfam" id="PF10067">
    <property type="entry name" value="DUF2306"/>
    <property type="match status" value="1"/>
</dbReference>
<keyword evidence="1" id="KW-0472">Membrane</keyword>
<dbReference type="RefSeq" id="WP_090353390.1">
    <property type="nucleotide sequence ID" value="NZ_FMUB01000001.1"/>
</dbReference>
<feature type="transmembrane region" description="Helical" evidence="1">
    <location>
        <begin position="146"/>
        <end position="166"/>
    </location>
</feature>
<feature type="transmembrane region" description="Helical" evidence="1">
    <location>
        <begin position="210"/>
        <end position="232"/>
    </location>
</feature>
<evidence type="ECO:0000313" key="2">
    <source>
        <dbReference type="EMBL" id="SCX02249.1"/>
    </source>
</evidence>
<keyword evidence="1" id="KW-1133">Transmembrane helix</keyword>
<protein>
    <submittedName>
        <fullName evidence="2">Predicted membrane protein</fullName>
    </submittedName>
</protein>
<dbReference type="STRING" id="1502745.SAMN02799620_00402"/>
<feature type="transmembrane region" description="Helical" evidence="1">
    <location>
        <begin position="315"/>
        <end position="333"/>
    </location>
</feature>
<name>A0A1G4V904_9MYCO</name>
<reference evidence="3" key="1">
    <citation type="submission" date="2016-10" db="EMBL/GenBank/DDBJ databases">
        <authorList>
            <person name="Varghese N."/>
            <person name="Submissions S."/>
        </authorList>
    </citation>
    <scope>NUCLEOTIDE SEQUENCE [LARGE SCALE GENOMIC DNA]</scope>
    <source>
        <strain evidence="3">UNC267MFSha1.1M11</strain>
    </source>
</reference>
<dbReference type="EMBL" id="FMUB01000001">
    <property type="protein sequence ID" value="SCX02249.1"/>
    <property type="molecule type" value="Genomic_DNA"/>
</dbReference>
<proteinExistence type="predicted"/>
<keyword evidence="1" id="KW-0812">Transmembrane</keyword>
<feature type="transmembrane region" description="Helical" evidence="1">
    <location>
        <begin position="345"/>
        <end position="368"/>
    </location>
</feature>
<feature type="transmembrane region" description="Helical" evidence="1">
    <location>
        <begin position="178"/>
        <end position="198"/>
    </location>
</feature>
<gene>
    <name evidence="2" type="ORF">SAMN02799620_00402</name>
</gene>
<feature type="transmembrane region" description="Helical" evidence="1">
    <location>
        <begin position="12"/>
        <end position="33"/>
    </location>
</feature>
<sequence>MDNDKRVTLSRGLFLFTAVVGALYLPLALNYTWPLFGTGVPRWQDDVNTAINGRGYALGDGSVDAVRQQAYAEHRVVLLVHTTLGALALTLAMFQFSARIRERWPAVHRWNGRSYLALMTVSMLTALIFLYVTPPARHFIGPAFETQLRGLAVGTLASAWYALYAIRKRDMVSHRAWMTYSIAFMLTAPLLRFIWIGIQPVIPQHDLLTNIGVGSLILGVVAPGGAAVAFIASRQAPSDEVNTAAPVWRYGAAVALAVLGSLTYTGLTSRLPEPIPHSLVAFHLVPVWISIALALIGVARARARDNFARERQWRWLLWGFAAAPLSASLYSLIVPPDFTAADAIIAGGMDGAAIPITICFAVIVRAAARARAQGRSPLAAAETASAA</sequence>
<feature type="transmembrane region" description="Helical" evidence="1">
    <location>
        <begin position="279"/>
        <end position="303"/>
    </location>
</feature>
<evidence type="ECO:0000313" key="3">
    <source>
        <dbReference type="Proteomes" id="UP000199707"/>
    </source>
</evidence>
<feature type="transmembrane region" description="Helical" evidence="1">
    <location>
        <begin position="76"/>
        <end position="94"/>
    </location>
</feature>
<evidence type="ECO:0000256" key="1">
    <source>
        <dbReference type="SAM" id="Phobius"/>
    </source>
</evidence>
<feature type="transmembrane region" description="Helical" evidence="1">
    <location>
        <begin position="115"/>
        <end position="134"/>
    </location>
</feature>
<organism evidence="2 3">
    <name type="scientific">Mycolicibacterium fluoranthenivorans</name>
    <dbReference type="NCBI Taxonomy" id="258505"/>
    <lineage>
        <taxon>Bacteria</taxon>
        <taxon>Bacillati</taxon>
        <taxon>Actinomycetota</taxon>
        <taxon>Actinomycetes</taxon>
        <taxon>Mycobacteriales</taxon>
        <taxon>Mycobacteriaceae</taxon>
        <taxon>Mycolicibacterium</taxon>
    </lineage>
</organism>
<accession>A0A1G4V904</accession>
<dbReference type="InterPro" id="IPR018750">
    <property type="entry name" value="DUF2306_membrane"/>
</dbReference>